<organism evidence="1 2">
    <name type="scientific">Candidatus Galligastranaerophilus intestinavium</name>
    <dbReference type="NCBI Taxonomy" id="2840836"/>
    <lineage>
        <taxon>Bacteria</taxon>
        <taxon>Candidatus Galligastranaerophilus</taxon>
    </lineage>
</organism>
<sequence>MSVINFLAEKYYKIAYDTFFYIEDNKKAKKYVSYALNLCPTHVKSLKLKGSIFLLEDKIDLSLEIWKKLYEGGVDDFEVASKIAYCYFQKGEYKNALDFCEKSALKVNLDESEKMYSLYRLKIDLLLSINKVKSALKLFKNALKMLNSQDAYELKNSYSYLNSHFGAVVDIKSIKRAF</sequence>
<reference evidence="1" key="1">
    <citation type="submission" date="2020-10" db="EMBL/GenBank/DDBJ databases">
        <authorList>
            <person name="Gilroy R."/>
        </authorList>
    </citation>
    <scope>NUCLEOTIDE SEQUENCE</scope>
    <source>
        <strain evidence="1">CHK152-2871</strain>
    </source>
</reference>
<dbReference type="Gene3D" id="1.25.40.10">
    <property type="entry name" value="Tetratricopeptide repeat domain"/>
    <property type="match status" value="1"/>
</dbReference>
<accession>A0A9D1FIT8</accession>
<evidence type="ECO:0000313" key="2">
    <source>
        <dbReference type="Proteomes" id="UP000886865"/>
    </source>
</evidence>
<evidence type="ECO:0008006" key="3">
    <source>
        <dbReference type="Google" id="ProtNLM"/>
    </source>
</evidence>
<proteinExistence type="predicted"/>
<comment type="caution">
    <text evidence="1">The sequence shown here is derived from an EMBL/GenBank/DDBJ whole genome shotgun (WGS) entry which is preliminary data.</text>
</comment>
<name>A0A9D1FIT8_9BACT</name>
<evidence type="ECO:0000313" key="1">
    <source>
        <dbReference type="EMBL" id="HIS74492.1"/>
    </source>
</evidence>
<protein>
    <recommendedName>
        <fullName evidence="3">Tetratricopeptide repeat protein</fullName>
    </recommendedName>
</protein>
<dbReference type="Proteomes" id="UP000886865">
    <property type="component" value="Unassembled WGS sequence"/>
</dbReference>
<dbReference type="InterPro" id="IPR011990">
    <property type="entry name" value="TPR-like_helical_dom_sf"/>
</dbReference>
<dbReference type="EMBL" id="DVJQ01000048">
    <property type="protein sequence ID" value="HIS74492.1"/>
    <property type="molecule type" value="Genomic_DNA"/>
</dbReference>
<dbReference type="SUPFAM" id="SSF48452">
    <property type="entry name" value="TPR-like"/>
    <property type="match status" value="1"/>
</dbReference>
<gene>
    <name evidence="1" type="ORF">IAA86_05695</name>
</gene>
<dbReference type="AlphaFoldDB" id="A0A9D1FIT8"/>
<reference evidence="1" key="2">
    <citation type="journal article" date="2021" name="PeerJ">
        <title>Extensive microbial diversity within the chicken gut microbiome revealed by metagenomics and culture.</title>
        <authorList>
            <person name="Gilroy R."/>
            <person name="Ravi A."/>
            <person name="Getino M."/>
            <person name="Pursley I."/>
            <person name="Horton D.L."/>
            <person name="Alikhan N.F."/>
            <person name="Baker D."/>
            <person name="Gharbi K."/>
            <person name="Hall N."/>
            <person name="Watson M."/>
            <person name="Adriaenssens E.M."/>
            <person name="Foster-Nyarko E."/>
            <person name="Jarju S."/>
            <person name="Secka A."/>
            <person name="Antonio M."/>
            <person name="Oren A."/>
            <person name="Chaudhuri R.R."/>
            <person name="La Ragione R."/>
            <person name="Hildebrand F."/>
            <person name="Pallen M.J."/>
        </authorList>
    </citation>
    <scope>NUCLEOTIDE SEQUENCE</scope>
    <source>
        <strain evidence="1">CHK152-2871</strain>
    </source>
</reference>